<dbReference type="OrthoDB" id="1675044at2"/>
<name>F5RKP5_9FIRM</name>
<reference evidence="2 3" key="1">
    <citation type="submission" date="2011-04" db="EMBL/GenBank/DDBJ databases">
        <authorList>
            <person name="Muzny D."/>
            <person name="Qin X."/>
            <person name="Deng J."/>
            <person name="Jiang H."/>
            <person name="Liu Y."/>
            <person name="Qu J."/>
            <person name="Song X.-Z."/>
            <person name="Zhang L."/>
            <person name="Thornton R."/>
            <person name="Coyle M."/>
            <person name="Francisco L."/>
            <person name="Jackson L."/>
            <person name="Javaid M."/>
            <person name="Korchina V."/>
            <person name="Kovar C."/>
            <person name="Mata R."/>
            <person name="Mathew T."/>
            <person name="Ngo R."/>
            <person name="Nguyen L."/>
            <person name="Nguyen N."/>
            <person name="Okwuonu G."/>
            <person name="Ongeri F."/>
            <person name="Pham C."/>
            <person name="Simmons D."/>
            <person name="Wilczek-Boney K."/>
            <person name="Hale W."/>
            <person name="Jakkamsetti A."/>
            <person name="Pham P."/>
            <person name="Ruth R."/>
            <person name="San Lucas F."/>
            <person name="Warren J."/>
            <person name="Zhang J."/>
            <person name="Zhao Z."/>
            <person name="Zhou C."/>
            <person name="Zhu D."/>
            <person name="Lee S."/>
            <person name="Bess C."/>
            <person name="Blankenburg K."/>
            <person name="Forbes L."/>
            <person name="Fu Q."/>
            <person name="Gubbala S."/>
            <person name="Hirani K."/>
            <person name="Jayaseelan J.C."/>
            <person name="Lara F."/>
            <person name="Munidasa M."/>
            <person name="Palculict T."/>
            <person name="Patil S."/>
            <person name="Pu L.-L."/>
            <person name="Saada N."/>
            <person name="Tang L."/>
            <person name="Weissenberger G."/>
            <person name="Zhu Y."/>
            <person name="Hemphill L."/>
            <person name="Shang Y."/>
            <person name="Youmans B."/>
            <person name="Ayvaz T."/>
            <person name="Ross M."/>
            <person name="Santibanez J."/>
            <person name="Aqrawi P."/>
            <person name="Gross S."/>
            <person name="Joshi V."/>
            <person name="Fowler G."/>
            <person name="Nazareth L."/>
            <person name="Reid J."/>
            <person name="Worley K."/>
            <person name="Petrosino J."/>
            <person name="Highlander S."/>
            <person name="Gibbs R."/>
        </authorList>
    </citation>
    <scope>NUCLEOTIDE SEQUENCE [LARGE SCALE GENOMIC DNA]</scope>
    <source>
        <strain evidence="2 3">DSM 2778</strain>
    </source>
</reference>
<sequence length="413" mass="45701">MNKGIFQKMAALTLALVCTAGQAYAAHRGENHTIVRERGTAQANIRDRVASILGSTEPPRNRVFAPGTSHLMHRWPVESYDTGGTLLFSDSPEYVKETGILYRDTVTGDARVLYYHLNDTAQPKKVAVILETEADLATVTVTRGAAAAPSTDYLHVGKETQIGYFDTRQMDERIYVTKERPRLLTPTMNVAVLAPGQLVYGVYDFHTNAPVRVSVIMYGADVDPFAFLRTAHVLPRDEVALRGTFRGMNRMITSQKIYRPTTDGAVYFPIGDNLHDVYRSGIDATDGSVVVNYGNYGILYQINIPTTGRENTRYFLSPLGGVYAGAMRAESGAHRRMLEIPATRPYFGDQTLPEAPNVAQAREEGLLFLTQYTELSDLGTYASAQPVRFEYSPPGASNLPVNIILMPENIRNH</sequence>
<keyword evidence="3" id="KW-1185">Reference proteome</keyword>
<dbReference type="Proteomes" id="UP000004067">
    <property type="component" value="Unassembled WGS sequence"/>
</dbReference>
<dbReference type="EMBL" id="AFHQ01000025">
    <property type="protein sequence ID" value="EGK60973.1"/>
    <property type="molecule type" value="Genomic_DNA"/>
</dbReference>
<accession>F5RKP5</accession>
<feature type="signal peptide" evidence="1">
    <location>
        <begin position="1"/>
        <end position="25"/>
    </location>
</feature>
<organism evidence="2 3">
    <name type="scientific">Centipeda periodontii DSM 2778</name>
    <dbReference type="NCBI Taxonomy" id="888060"/>
    <lineage>
        <taxon>Bacteria</taxon>
        <taxon>Bacillati</taxon>
        <taxon>Bacillota</taxon>
        <taxon>Negativicutes</taxon>
        <taxon>Selenomonadales</taxon>
        <taxon>Selenomonadaceae</taxon>
        <taxon>Centipeda</taxon>
    </lineage>
</organism>
<comment type="caution">
    <text evidence="2">The sequence shown here is derived from an EMBL/GenBank/DDBJ whole genome shotgun (WGS) entry which is preliminary data.</text>
</comment>
<evidence type="ECO:0000313" key="2">
    <source>
        <dbReference type="EMBL" id="EGK60973.1"/>
    </source>
</evidence>
<dbReference type="RefSeq" id="WP_006305709.1">
    <property type="nucleotide sequence ID" value="NZ_GL892076.1"/>
</dbReference>
<dbReference type="HOGENOM" id="CLU_047950_1_0_9"/>
<proteinExistence type="predicted"/>
<dbReference type="STRING" id="888060.HMPREF9081_0830"/>
<evidence type="ECO:0000256" key="1">
    <source>
        <dbReference type="SAM" id="SignalP"/>
    </source>
</evidence>
<feature type="chain" id="PRO_5003327312" evidence="1">
    <location>
        <begin position="26"/>
        <end position="413"/>
    </location>
</feature>
<evidence type="ECO:0000313" key="3">
    <source>
        <dbReference type="Proteomes" id="UP000004067"/>
    </source>
</evidence>
<protein>
    <submittedName>
        <fullName evidence="2">Copper amine oxidase family protein</fullName>
    </submittedName>
</protein>
<keyword evidence="1" id="KW-0732">Signal</keyword>
<dbReference type="eggNOG" id="COG2268">
    <property type="taxonomic scope" value="Bacteria"/>
</dbReference>
<dbReference type="AlphaFoldDB" id="F5RKP5"/>
<gene>
    <name evidence="2" type="ORF">HMPREF9081_0830</name>
</gene>